<name>A0AA35J6A3_SACUV</name>
<protein>
    <recommendedName>
        <fullName evidence="3">Conserved oligomeric Golgi complex subunit 8</fullName>
    </recommendedName>
    <alternativeName>
        <fullName evidence="8">Component of oligomeric Golgi complex 8</fullName>
    </alternativeName>
</protein>
<feature type="compositionally biased region" description="Basic and acidic residues" evidence="9">
    <location>
        <begin position="447"/>
        <end position="460"/>
    </location>
</feature>
<keyword evidence="4" id="KW-0813">Transport</keyword>
<feature type="region of interest" description="Disordered" evidence="9">
    <location>
        <begin position="134"/>
        <end position="153"/>
    </location>
</feature>
<evidence type="ECO:0000256" key="2">
    <source>
        <dbReference type="ARBA" id="ARBA00006419"/>
    </source>
</evidence>
<dbReference type="PANTHER" id="PTHR21311">
    <property type="entry name" value="CONSERVED OLIGOMERIC GOLGI COMPLEX COMPONENT 8"/>
    <property type="match status" value="1"/>
</dbReference>
<organism evidence="10 11">
    <name type="scientific">Saccharomyces uvarum</name>
    <name type="common">Yeast</name>
    <name type="synonym">Saccharomyces bayanus var. uvarum</name>
    <dbReference type="NCBI Taxonomy" id="230603"/>
    <lineage>
        <taxon>Eukaryota</taxon>
        <taxon>Fungi</taxon>
        <taxon>Dikarya</taxon>
        <taxon>Ascomycota</taxon>
        <taxon>Saccharomycotina</taxon>
        <taxon>Saccharomycetes</taxon>
        <taxon>Saccharomycetales</taxon>
        <taxon>Saccharomycetaceae</taxon>
        <taxon>Saccharomyces</taxon>
    </lineage>
</organism>
<keyword evidence="7" id="KW-0472">Membrane</keyword>
<comment type="similarity">
    <text evidence="2">Belongs to the COG8 family.</text>
</comment>
<feature type="compositionally biased region" description="Basic and acidic residues" evidence="9">
    <location>
        <begin position="379"/>
        <end position="403"/>
    </location>
</feature>
<gene>
    <name evidence="10" type="primary">SUVC13G0670</name>
    <name evidence="10" type="ORF">SUVC_13G0670</name>
</gene>
<proteinExistence type="inferred from homology"/>
<keyword evidence="6" id="KW-0333">Golgi apparatus</keyword>
<evidence type="ECO:0000256" key="3">
    <source>
        <dbReference type="ARBA" id="ARBA00020983"/>
    </source>
</evidence>
<dbReference type="GO" id="GO:0017119">
    <property type="term" value="C:Golgi transport complex"/>
    <property type="evidence" value="ECO:0007669"/>
    <property type="project" value="InterPro"/>
</dbReference>
<evidence type="ECO:0000256" key="6">
    <source>
        <dbReference type="ARBA" id="ARBA00023034"/>
    </source>
</evidence>
<dbReference type="GO" id="GO:0000139">
    <property type="term" value="C:Golgi membrane"/>
    <property type="evidence" value="ECO:0007669"/>
    <property type="project" value="UniProtKB-SubCell"/>
</dbReference>
<feature type="compositionally biased region" description="Low complexity" evidence="9">
    <location>
        <begin position="139"/>
        <end position="148"/>
    </location>
</feature>
<dbReference type="AlphaFoldDB" id="A0AA35J6A3"/>
<evidence type="ECO:0000256" key="1">
    <source>
        <dbReference type="ARBA" id="ARBA00004395"/>
    </source>
</evidence>
<feature type="region of interest" description="Disordered" evidence="9">
    <location>
        <begin position="367"/>
        <end position="476"/>
    </location>
</feature>
<comment type="subcellular location">
    <subcellularLocation>
        <location evidence="1">Golgi apparatus membrane</location>
        <topology evidence="1">Peripheral membrane protein</topology>
    </subcellularLocation>
</comment>
<dbReference type="InterPro" id="IPR007255">
    <property type="entry name" value="COG8"/>
</dbReference>
<dbReference type="GO" id="GO:0006891">
    <property type="term" value="P:intra-Golgi vesicle-mediated transport"/>
    <property type="evidence" value="ECO:0007669"/>
    <property type="project" value="TreeGrafter"/>
</dbReference>
<dbReference type="PANTHER" id="PTHR21311:SF0">
    <property type="entry name" value="CONSERVED OLIGOMERIC GOLGI COMPLEX SUBUNIT 8"/>
    <property type="match status" value="1"/>
</dbReference>
<evidence type="ECO:0000256" key="7">
    <source>
        <dbReference type="ARBA" id="ARBA00023136"/>
    </source>
</evidence>
<dbReference type="Pfam" id="PF04124">
    <property type="entry name" value="Dor1"/>
    <property type="match status" value="1"/>
</dbReference>
<accession>A0AA35J6A3</accession>
<evidence type="ECO:0000313" key="10">
    <source>
        <dbReference type="EMBL" id="CAI4047913.1"/>
    </source>
</evidence>
<feature type="compositionally biased region" description="Acidic residues" evidence="9">
    <location>
        <begin position="436"/>
        <end position="446"/>
    </location>
</feature>
<evidence type="ECO:0000256" key="4">
    <source>
        <dbReference type="ARBA" id="ARBA00022448"/>
    </source>
</evidence>
<reference evidence="10" key="1">
    <citation type="submission" date="2022-10" db="EMBL/GenBank/DDBJ databases">
        <authorList>
            <person name="Byrne P K."/>
        </authorList>
    </citation>
    <scope>NUCLEOTIDE SEQUENCE</scope>
    <source>
        <strain evidence="10">CBS7001</strain>
    </source>
</reference>
<evidence type="ECO:0000256" key="5">
    <source>
        <dbReference type="ARBA" id="ARBA00022927"/>
    </source>
</evidence>
<evidence type="ECO:0000256" key="8">
    <source>
        <dbReference type="ARBA" id="ARBA00031347"/>
    </source>
</evidence>
<dbReference type="GO" id="GO:0032258">
    <property type="term" value="P:cytoplasm to vacuole targeting by the Cvt pathway"/>
    <property type="evidence" value="ECO:0007669"/>
    <property type="project" value="TreeGrafter"/>
</dbReference>
<sequence length="569" mass="64949">MELVLNNLISDDLSKEQKQLGLDFLQDILQSDTKEYETYFSSRAAPGSITEDIAEIDAELSALDRKIRKSLLENKSQIIEDILGNDDRVQLEEISKSLEQLWELDTSISKKIENDTMNNDEQTNETVSLDDFLEHNNESNDTNNDSNNPARKKKEDEFHKALNRLRNRLSTKGDDKDEIRSDTLVIVLENLDSITDLMELPFLARTCIRTGHYQEAVMLYTHTISLRSRFPGSSIVDEICENVLNEISTTMLTGLVRLLSTNVSVNSLKKILKYLNSIPPFDGKTNKALLSIFLAMRYKFITDEIASYSLDIESSNESLIEMMIKRKIEVLREHVYMSLNVFVKTFMYDKSDLEIPFPIELETAALKTSESDEEEKEEKEEGEKKAENTEEKGLEKVEDKVEDKEEDEAGDKAEDKAGDKAEDKEEDEAGDKAEGEGEEVKEEEQEMEKVRETEEEKKIDAVAVPGEPSGMTSSLRKESKIPTNALMLQFVDKCVTYILDDLTRGSSNVKLSDSVCLQLVYCSFRLSDLNRNYHHLFLNKINETSLFTTEQLARAIDKRAELASKYIYS</sequence>
<feature type="compositionally biased region" description="Basic and acidic residues" evidence="9">
    <location>
        <begin position="410"/>
        <end position="423"/>
    </location>
</feature>
<dbReference type="Proteomes" id="UP001162090">
    <property type="component" value="Chromosome 13"/>
</dbReference>
<evidence type="ECO:0000313" key="11">
    <source>
        <dbReference type="Proteomes" id="UP001162090"/>
    </source>
</evidence>
<keyword evidence="5" id="KW-0653">Protein transport</keyword>
<dbReference type="EMBL" id="OX365924">
    <property type="protein sequence ID" value="CAI4047913.1"/>
    <property type="molecule type" value="Genomic_DNA"/>
</dbReference>
<evidence type="ECO:0000256" key="9">
    <source>
        <dbReference type="SAM" id="MobiDB-lite"/>
    </source>
</evidence>